<feature type="transmembrane region" description="Helical" evidence="1">
    <location>
        <begin position="114"/>
        <end position="138"/>
    </location>
</feature>
<keyword evidence="1" id="KW-1133">Transmembrane helix</keyword>
<dbReference type="AlphaFoldDB" id="A0A1T5HV34"/>
<proteinExistence type="predicted"/>
<keyword evidence="1" id="KW-0812">Transmembrane</keyword>
<feature type="transmembrane region" description="Helical" evidence="1">
    <location>
        <begin position="45"/>
        <end position="63"/>
    </location>
</feature>
<protein>
    <submittedName>
        <fullName evidence="2">Uncharacterized protein</fullName>
    </submittedName>
</protein>
<evidence type="ECO:0000313" key="3">
    <source>
        <dbReference type="Proteomes" id="UP000189966"/>
    </source>
</evidence>
<evidence type="ECO:0000313" key="2">
    <source>
        <dbReference type="EMBL" id="SKC30689.1"/>
    </source>
</evidence>
<feature type="transmembrane region" description="Helical" evidence="1">
    <location>
        <begin position="144"/>
        <end position="162"/>
    </location>
</feature>
<feature type="transmembrane region" description="Helical" evidence="1">
    <location>
        <begin position="12"/>
        <end position="33"/>
    </location>
</feature>
<accession>A0A1T5HV34</accession>
<name>A0A1T5HV34_9GAMM</name>
<dbReference type="EMBL" id="FUZI01000001">
    <property type="protein sequence ID" value="SKC30689.1"/>
    <property type="molecule type" value="Genomic_DNA"/>
</dbReference>
<feature type="transmembrane region" description="Helical" evidence="1">
    <location>
        <begin position="83"/>
        <end position="102"/>
    </location>
</feature>
<feature type="transmembrane region" description="Helical" evidence="1">
    <location>
        <begin position="174"/>
        <end position="202"/>
    </location>
</feature>
<gene>
    <name evidence="2" type="ORF">CZ809_00166</name>
</gene>
<reference evidence="2 3" key="1">
    <citation type="submission" date="2017-02" db="EMBL/GenBank/DDBJ databases">
        <authorList>
            <person name="Peterson S.W."/>
        </authorList>
    </citation>
    <scope>NUCLEOTIDE SEQUENCE [LARGE SCALE GENOMIC DNA]</scope>
    <source>
        <strain evidence="3">type strain: NCCB 100098</strain>
    </source>
</reference>
<sequence length="220" mass="24976">MVLSSKFLALFQYIYGYTLNINIRSPLIVNGMLRDSVVIDLLKDILGWTSVVFYILITIFNTMKVTRYAAFASATNDTIWSILMGWWPKVILNLSVTAINLYRYFKDFTQTAKIIIQLLATVMVIGISYIVYVAVNAFIAEPTLAVGLQFVDLGVIVIALYMTELKKYRRLMLLSGFVGMVGYFGNPQMMIIKALVILIMSYKLFTTRNDTPEQQAAENK</sequence>
<evidence type="ECO:0000256" key="1">
    <source>
        <dbReference type="SAM" id="Phobius"/>
    </source>
</evidence>
<organism evidence="2 3">
    <name type="scientific">Photobacterium piscicola</name>
    <dbReference type="NCBI Taxonomy" id="1378299"/>
    <lineage>
        <taxon>Bacteria</taxon>
        <taxon>Pseudomonadati</taxon>
        <taxon>Pseudomonadota</taxon>
        <taxon>Gammaproteobacteria</taxon>
        <taxon>Vibrionales</taxon>
        <taxon>Vibrionaceae</taxon>
        <taxon>Photobacterium</taxon>
    </lineage>
</organism>
<keyword evidence="1" id="KW-0472">Membrane</keyword>
<dbReference type="Proteomes" id="UP000189966">
    <property type="component" value="Unassembled WGS sequence"/>
</dbReference>